<proteinExistence type="predicted"/>
<evidence type="ECO:0000313" key="2">
    <source>
        <dbReference type="Proteomes" id="UP001194468"/>
    </source>
</evidence>
<sequence length="183" mass="19750">MARNGCECGALSRRLHDLHTTGNLSVLPCIPLVHGFLWGESCLHHLCELHVSLRALTRFNTAAHPLLEPAVSVAATETETKTGSRGGLHMHPIRGGHRRCRSDNGVASASQLTLGAGLPVEGILHVNRVRNEVASSEEHVCVGGSVCRFSLRSQISDLGDDVTATHQGYKYWRGFGERGEPTS</sequence>
<reference evidence="1" key="1">
    <citation type="submission" date="2019-10" db="EMBL/GenBank/DDBJ databases">
        <authorList>
            <consortium name="DOE Joint Genome Institute"/>
            <person name="Kuo A."/>
            <person name="Miyauchi S."/>
            <person name="Kiss E."/>
            <person name="Drula E."/>
            <person name="Kohler A."/>
            <person name="Sanchez-Garcia M."/>
            <person name="Andreopoulos B."/>
            <person name="Barry K.W."/>
            <person name="Bonito G."/>
            <person name="Buee M."/>
            <person name="Carver A."/>
            <person name="Chen C."/>
            <person name="Cichocki N."/>
            <person name="Clum A."/>
            <person name="Culley D."/>
            <person name="Crous P.W."/>
            <person name="Fauchery L."/>
            <person name="Girlanda M."/>
            <person name="Hayes R."/>
            <person name="Keri Z."/>
            <person name="LaButti K."/>
            <person name="Lipzen A."/>
            <person name="Lombard V."/>
            <person name="Magnuson J."/>
            <person name="Maillard F."/>
            <person name="Morin E."/>
            <person name="Murat C."/>
            <person name="Nolan M."/>
            <person name="Ohm R."/>
            <person name="Pangilinan J."/>
            <person name="Pereira M."/>
            <person name="Perotto S."/>
            <person name="Peter M."/>
            <person name="Riley R."/>
            <person name="Sitrit Y."/>
            <person name="Stielow B."/>
            <person name="Szollosi G."/>
            <person name="Zifcakova L."/>
            <person name="Stursova M."/>
            <person name="Spatafora J.W."/>
            <person name="Tedersoo L."/>
            <person name="Vaario L.-M."/>
            <person name="Yamada A."/>
            <person name="Yan M."/>
            <person name="Wang P."/>
            <person name="Xu J."/>
            <person name="Bruns T."/>
            <person name="Baldrian P."/>
            <person name="Vilgalys R."/>
            <person name="Henrissat B."/>
            <person name="Grigoriev I.V."/>
            <person name="Hibbett D."/>
            <person name="Nagy L.G."/>
            <person name="Martin F.M."/>
        </authorList>
    </citation>
    <scope>NUCLEOTIDE SEQUENCE</scope>
    <source>
        <strain evidence="1">BED1</strain>
    </source>
</reference>
<name>A0AAD4BVA6_BOLED</name>
<evidence type="ECO:0000313" key="1">
    <source>
        <dbReference type="EMBL" id="KAF8440518.1"/>
    </source>
</evidence>
<protein>
    <submittedName>
        <fullName evidence="1">Uncharacterized protein</fullName>
    </submittedName>
</protein>
<organism evidence="1 2">
    <name type="scientific">Boletus edulis BED1</name>
    <dbReference type="NCBI Taxonomy" id="1328754"/>
    <lineage>
        <taxon>Eukaryota</taxon>
        <taxon>Fungi</taxon>
        <taxon>Dikarya</taxon>
        <taxon>Basidiomycota</taxon>
        <taxon>Agaricomycotina</taxon>
        <taxon>Agaricomycetes</taxon>
        <taxon>Agaricomycetidae</taxon>
        <taxon>Boletales</taxon>
        <taxon>Boletineae</taxon>
        <taxon>Boletaceae</taxon>
        <taxon>Boletoideae</taxon>
        <taxon>Boletus</taxon>
    </lineage>
</organism>
<gene>
    <name evidence="1" type="ORF">L210DRAFT_3630614</name>
</gene>
<keyword evidence="2" id="KW-1185">Reference proteome</keyword>
<dbReference type="AlphaFoldDB" id="A0AAD4BVA6"/>
<accession>A0AAD4BVA6</accession>
<comment type="caution">
    <text evidence="1">The sequence shown here is derived from an EMBL/GenBank/DDBJ whole genome shotgun (WGS) entry which is preliminary data.</text>
</comment>
<reference evidence="1" key="2">
    <citation type="journal article" date="2020" name="Nat. Commun.">
        <title>Large-scale genome sequencing of mycorrhizal fungi provides insights into the early evolution of symbiotic traits.</title>
        <authorList>
            <person name="Miyauchi S."/>
            <person name="Kiss E."/>
            <person name="Kuo A."/>
            <person name="Drula E."/>
            <person name="Kohler A."/>
            <person name="Sanchez-Garcia M."/>
            <person name="Morin E."/>
            <person name="Andreopoulos B."/>
            <person name="Barry K.W."/>
            <person name="Bonito G."/>
            <person name="Buee M."/>
            <person name="Carver A."/>
            <person name="Chen C."/>
            <person name="Cichocki N."/>
            <person name="Clum A."/>
            <person name="Culley D."/>
            <person name="Crous P.W."/>
            <person name="Fauchery L."/>
            <person name="Girlanda M."/>
            <person name="Hayes R.D."/>
            <person name="Keri Z."/>
            <person name="LaButti K."/>
            <person name="Lipzen A."/>
            <person name="Lombard V."/>
            <person name="Magnuson J."/>
            <person name="Maillard F."/>
            <person name="Murat C."/>
            <person name="Nolan M."/>
            <person name="Ohm R.A."/>
            <person name="Pangilinan J."/>
            <person name="Pereira M.F."/>
            <person name="Perotto S."/>
            <person name="Peter M."/>
            <person name="Pfister S."/>
            <person name="Riley R."/>
            <person name="Sitrit Y."/>
            <person name="Stielow J.B."/>
            <person name="Szollosi G."/>
            <person name="Zifcakova L."/>
            <person name="Stursova M."/>
            <person name="Spatafora J.W."/>
            <person name="Tedersoo L."/>
            <person name="Vaario L.M."/>
            <person name="Yamada A."/>
            <person name="Yan M."/>
            <person name="Wang P."/>
            <person name="Xu J."/>
            <person name="Bruns T."/>
            <person name="Baldrian P."/>
            <person name="Vilgalys R."/>
            <person name="Dunand C."/>
            <person name="Henrissat B."/>
            <person name="Grigoriev I.V."/>
            <person name="Hibbett D."/>
            <person name="Nagy L.G."/>
            <person name="Martin F.M."/>
        </authorList>
    </citation>
    <scope>NUCLEOTIDE SEQUENCE</scope>
    <source>
        <strain evidence="1">BED1</strain>
    </source>
</reference>
<dbReference type="Proteomes" id="UP001194468">
    <property type="component" value="Unassembled WGS sequence"/>
</dbReference>
<dbReference type="EMBL" id="WHUW01000012">
    <property type="protein sequence ID" value="KAF8440518.1"/>
    <property type="molecule type" value="Genomic_DNA"/>
</dbReference>